<dbReference type="AlphaFoldDB" id="U3U800"/>
<evidence type="ECO:0000313" key="7">
    <source>
        <dbReference type="Proteomes" id="UP000016900"/>
    </source>
</evidence>
<dbReference type="OrthoDB" id="9788219at2"/>
<dbReference type="Proteomes" id="UP000016900">
    <property type="component" value="Chromosome"/>
</dbReference>
<dbReference type="PATRIC" id="fig|1235990.3.peg.614"/>
<dbReference type="PANTHER" id="PTHR36917">
    <property type="entry name" value="INTRACELLULAR SEPTATION PROTEIN A-RELATED"/>
    <property type="match status" value="1"/>
</dbReference>
<comment type="similarity">
    <text evidence="5">Belongs to the YciB family.</text>
</comment>
<keyword evidence="3 5" id="KW-1133">Transmembrane helix</keyword>
<evidence type="ECO:0000256" key="1">
    <source>
        <dbReference type="ARBA" id="ARBA00022475"/>
    </source>
</evidence>
<comment type="function">
    <text evidence="5">Plays a role in cell envelope biogenesis, maintenance of cell envelope integrity and membrane homeostasis.</text>
</comment>
<dbReference type="NCBIfam" id="NF001324">
    <property type="entry name" value="PRK00259.1-2"/>
    <property type="match status" value="1"/>
</dbReference>
<keyword evidence="2 5" id="KW-0812">Transmembrane</keyword>
<sequence length="177" mass="20919">MTPLVDFFLLIIFFVFYKFYDIYVASAVLIATTAMALVMNWIIYRKLEKIQIVTFIFLFIFGTLTLLFHNDKFIKCKVTLVYLVLALALLYSQRFTKQPLIQTLLGKELQLPPGIWLRLNTAWAVFFLLCSLLNIYVAFYLSQDIWVTFKVFILTILTLLFMFCSGVYIWLKTRRKN</sequence>
<name>U3U800_9GAMM</name>
<organism evidence="6 7">
    <name type="scientific">Candidatus Pantoea carbekii</name>
    <dbReference type="NCBI Taxonomy" id="1235990"/>
    <lineage>
        <taxon>Bacteria</taxon>
        <taxon>Pseudomonadati</taxon>
        <taxon>Pseudomonadota</taxon>
        <taxon>Gammaproteobacteria</taxon>
        <taxon>Enterobacterales</taxon>
        <taxon>Erwiniaceae</taxon>
        <taxon>Pantoea</taxon>
    </lineage>
</organism>
<dbReference type="Pfam" id="PF04279">
    <property type="entry name" value="IspA"/>
    <property type="match status" value="1"/>
</dbReference>
<feature type="transmembrane region" description="Helical" evidence="5">
    <location>
        <begin position="117"/>
        <end position="139"/>
    </location>
</feature>
<comment type="subcellular location">
    <subcellularLocation>
        <location evidence="5">Cell inner membrane</location>
        <topology evidence="5">Multi-pass membrane protein</topology>
    </subcellularLocation>
</comment>
<evidence type="ECO:0000256" key="4">
    <source>
        <dbReference type="ARBA" id="ARBA00023136"/>
    </source>
</evidence>
<dbReference type="EMBL" id="AP012554">
    <property type="protein sequence ID" value="BAO00587.1"/>
    <property type="molecule type" value="Genomic_DNA"/>
</dbReference>
<evidence type="ECO:0000256" key="5">
    <source>
        <dbReference type="HAMAP-Rule" id="MF_00189"/>
    </source>
</evidence>
<dbReference type="PANTHER" id="PTHR36917:SF1">
    <property type="entry name" value="INNER MEMBRANE-SPANNING PROTEIN YCIB"/>
    <property type="match status" value="1"/>
</dbReference>
<accession>U3U800</accession>
<keyword evidence="7" id="KW-1185">Reference proteome</keyword>
<keyword evidence="5" id="KW-0997">Cell inner membrane</keyword>
<dbReference type="GO" id="GO:0005886">
    <property type="term" value="C:plasma membrane"/>
    <property type="evidence" value="ECO:0007669"/>
    <property type="project" value="UniProtKB-SubCell"/>
</dbReference>
<reference evidence="6 7" key="1">
    <citation type="submission" date="2012-10" db="EMBL/GenBank/DDBJ databases">
        <title>Genome sequence of the symbiont of the pentatomidae stink bug Halyomorpha halys.</title>
        <authorList>
            <person name="Kobayashi H."/>
            <person name="Fujii-Muramatsu R."/>
            <person name="Takeishi K."/>
            <person name="Noda H."/>
        </authorList>
    </citation>
    <scope>NUCLEOTIDE SEQUENCE [LARGE SCALE GENOMIC DNA]</scope>
</reference>
<dbReference type="KEGG" id="hhs:HHS_06170"/>
<keyword evidence="1 5" id="KW-1003">Cell membrane</keyword>
<feature type="transmembrane region" description="Helical" evidence="5">
    <location>
        <begin position="151"/>
        <end position="171"/>
    </location>
</feature>
<dbReference type="InterPro" id="IPR006008">
    <property type="entry name" value="YciB"/>
</dbReference>
<dbReference type="eggNOG" id="COG2917">
    <property type="taxonomic scope" value="Bacteria"/>
</dbReference>
<feature type="transmembrane region" description="Helical" evidence="5">
    <location>
        <begin position="20"/>
        <end position="43"/>
    </location>
</feature>
<keyword evidence="4 5" id="KW-0472">Membrane</keyword>
<dbReference type="HAMAP" id="MF_00189">
    <property type="entry name" value="YciB"/>
    <property type="match status" value="1"/>
</dbReference>
<evidence type="ECO:0000256" key="3">
    <source>
        <dbReference type="ARBA" id="ARBA00022989"/>
    </source>
</evidence>
<feature type="transmembrane region" description="Helical" evidence="5">
    <location>
        <begin position="80"/>
        <end position="96"/>
    </location>
</feature>
<dbReference type="STRING" id="1235990.BMSBPS_0246"/>
<proteinExistence type="inferred from homology"/>
<protein>
    <recommendedName>
        <fullName evidence="5">Inner membrane-spanning protein YciB</fullName>
    </recommendedName>
</protein>
<dbReference type="NCBIfam" id="TIGR00997">
    <property type="entry name" value="ispZ"/>
    <property type="match status" value="1"/>
</dbReference>
<gene>
    <name evidence="6" type="primary">ispZ</name>
    <name evidence="5" type="synonym">yciB</name>
    <name evidence="6" type="ORF">HHS_06170</name>
</gene>
<feature type="transmembrane region" description="Helical" evidence="5">
    <location>
        <begin position="50"/>
        <end position="68"/>
    </location>
</feature>
<evidence type="ECO:0000313" key="6">
    <source>
        <dbReference type="EMBL" id="BAO00587.1"/>
    </source>
</evidence>
<evidence type="ECO:0000256" key="2">
    <source>
        <dbReference type="ARBA" id="ARBA00022692"/>
    </source>
</evidence>